<dbReference type="RefSeq" id="WP_246307720.1">
    <property type="nucleotide sequence ID" value="NZ_CACTIB010000008.1"/>
</dbReference>
<evidence type="ECO:0000313" key="6">
    <source>
        <dbReference type="EMBL" id="GCE63293.1"/>
    </source>
</evidence>
<dbReference type="InterPro" id="IPR017911">
    <property type="entry name" value="MacB-like_ATP-bd"/>
</dbReference>
<evidence type="ECO:0000256" key="3">
    <source>
        <dbReference type="ARBA" id="ARBA00022741"/>
    </source>
</evidence>
<comment type="similarity">
    <text evidence="1">Belongs to the ABC transporter superfamily.</text>
</comment>
<dbReference type="PROSITE" id="PS50893">
    <property type="entry name" value="ABC_TRANSPORTER_2"/>
    <property type="match status" value="1"/>
</dbReference>
<dbReference type="InterPro" id="IPR027417">
    <property type="entry name" value="P-loop_NTPase"/>
</dbReference>
<dbReference type="SMART" id="SM00382">
    <property type="entry name" value="AAA"/>
    <property type="match status" value="1"/>
</dbReference>
<comment type="caution">
    <text evidence="6">The sequence shown here is derived from an EMBL/GenBank/DDBJ whole genome shotgun (WGS) entry which is preliminary data.</text>
</comment>
<evidence type="ECO:0000313" key="7">
    <source>
        <dbReference type="Proteomes" id="UP000324831"/>
    </source>
</evidence>
<protein>
    <submittedName>
        <fullName evidence="6">Bacitracin export ATP-binding protein BceA</fullName>
    </submittedName>
</protein>
<feature type="domain" description="ABC transporter" evidence="5">
    <location>
        <begin position="91"/>
        <end position="331"/>
    </location>
</feature>
<dbReference type="CDD" id="cd03255">
    <property type="entry name" value="ABC_MJ0796_LolCDE_FtsE"/>
    <property type="match status" value="1"/>
</dbReference>
<reference evidence="6 7" key="1">
    <citation type="submission" date="2019-01" db="EMBL/GenBank/DDBJ databases">
        <title>Draft genome sequences of Candidatus Mycoplasma haemohominis SWG34-3 identified from a patient with pyrexia, anemia and liver dysfunction.</title>
        <authorList>
            <person name="Sekizuka T."/>
            <person name="Hattori N."/>
            <person name="Katano H."/>
            <person name="Takuma T."/>
            <person name="Ito T."/>
            <person name="Arai N."/>
            <person name="Yanai R."/>
            <person name="Ishii S."/>
            <person name="Miura Y."/>
            <person name="Tokunaga T."/>
            <person name="Watanabe H."/>
            <person name="Nomura N."/>
            <person name="Eguchi J."/>
            <person name="Arai T."/>
            <person name="Hasegawa H."/>
            <person name="Nakamaki T."/>
            <person name="Wakita T."/>
            <person name="Niki Y."/>
            <person name="Kuroda M."/>
        </authorList>
    </citation>
    <scope>NUCLEOTIDE SEQUENCE [LARGE SCALE GENOMIC DNA]</scope>
    <source>
        <strain evidence="6">SWG34-3</strain>
    </source>
</reference>
<dbReference type="InterPro" id="IPR003593">
    <property type="entry name" value="AAA+_ATPase"/>
</dbReference>
<dbReference type="PANTHER" id="PTHR42798:SF2">
    <property type="entry name" value="ABC TRANSPORTER ATP-BINDING PROTEIN MG467-RELATED"/>
    <property type="match status" value="1"/>
</dbReference>
<evidence type="ECO:0000256" key="2">
    <source>
        <dbReference type="ARBA" id="ARBA00022448"/>
    </source>
</evidence>
<proteinExistence type="inferred from homology"/>
<evidence type="ECO:0000256" key="4">
    <source>
        <dbReference type="ARBA" id="ARBA00022840"/>
    </source>
</evidence>
<gene>
    <name evidence="6" type="primary">bceA</name>
    <name evidence="6" type="ORF">MHSWG343_02800</name>
</gene>
<dbReference type="PANTHER" id="PTHR42798">
    <property type="entry name" value="LIPOPROTEIN-RELEASING SYSTEM ATP-BINDING PROTEIN LOLD"/>
    <property type="match status" value="1"/>
</dbReference>
<name>A0A478FPK5_9MOLU</name>
<dbReference type="SUPFAM" id="SSF52540">
    <property type="entry name" value="P-loop containing nucleoside triphosphate hydrolases"/>
    <property type="match status" value="1"/>
</dbReference>
<dbReference type="Gene3D" id="3.40.50.300">
    <property type="entry name" value="P-loop containing nucleotide triphosphate hydrolases"/>
    <property type="match status" value="1"/>
</dbReference>
<dbReference type="GO" id="GO:0016887">
    <property type="term" value="F:ATP hydrolysis activity"/>
    <property type="evidence" value="ECO:0007669"/>
    <property type="project" value="InterPro"/>
</dbReference>
<dbReference type="Proteomes" id="UP000324831">
    <property type="component" value="Unassembled WGS sequence"/>
</dbReference>
<dbReference type="InterPro" id="IPR017871">
    <property type="entry name" value="ABC_transporter-like_CS"/>
</dbReference>
<keyword evidence="3" id="KW-0547">Nucleotide-binding</keyword>
<dbReference type="AlphaFoldDB" id="A0A478FPK5"/>
<keyword evidence="4 6" id="KW-0067">ATP-binding</keyword>
<dbReference type="InterPro" id="IPR003439">
    <property type="entry name" value="ABC_transporter-like_ATP-bd"/>
</dbReference>
<accession>A0A478FPK5</accession>
<organism evidence="6 7">
    <name type="scientific">Candidatus Mycoplasma haematohominis</name>
    <dbReference type="NCBI Taxonomy" id="1494318"/>
    <lineage>
        <taxon>Bacteria</taxon>
        <taxon>Bacillati</taxon>
        <taxon>Mycoplasmatota</taxon>
        <taxon>Mollicutes</taxon>
        <taxon>Mycoplasmataceae</taxon>
        <taxon>Mycoplasma</taxon>
    </lineage>
</organism>
<keyword evidence="2" id="KW-0813">Transport</keyword>
<dbReference type="Pfam" id="PF00005">
    <property type="entry name" value="ABC_tran"/>
    <property type="match status" value="1"/>
</dbReference>
<sequence length="331" mass="37777">MKSNFRNLFVELDGKPEFLPGEAEVTSCLCDYHKKYNARLFDNFKSWKDDFISREDKYQKKCRKQTYRIIKKLNSQRRESKYIKNSPGYLIEVKGASKWFSNSVSLQNVKVLHDINLRIKEGDFVVVLGYSGSGKSTLLNILSGIERPSNGQVIVANHNLIALSAKELTLFRKDNLSFIFQSYALLPELTVRENIMQGASLQENVYKRLDLDELVELIGIEDHLDKYVNQLSGGQQQRVAIVKSIIKNPKILFADEPTAAVDEDTAKNILKVFKDINQKYKTTIVLITHNPIISLIATKKIKVAKGRIIECINQRPVDIDNLPWVSAKKDA</sequence>
<dbReference type="GO" id="GO:0005524">
    <property type="term" value="F:ATP binding"/>
    <property type="evidence" value="ECO:0007669"/>
    <property type="project" value="UniProtKB-KW"/>
</dbReference>
<evidence type="ECO:0000259" key="5">
    <source>
        <dbReference type="PROSITE" id="PS50893"/>
    </source>
</evidence>
<dbReference type="PROSITE" id="PS00211">
    <property type="entry name" value="ABC_TRANSPORTER_1"/>
    <property type="match status" value="1"/>
</dbReference>
<evidence type="ECO:0000256" key="1">
    <source>
        <dbReference type="ARBA" id="ARBA00005417"/>
    </source>
</evidence>
<dbReference type="EMBL" id="BIMN01000001">
    <property type="protein sequence ID" value="GCE63293.1"/>
    <property type="molecule type" value="Genomic_DNA"/>
</dbReference>